<evidence type="ECO:0000313" key="5">
    <source>
        <dbReference type="EMBL" id="CAF0761772.1"/>
    </source>
</evidence>
<evidence type="ECO:0000256" key="1">
    <source>
        <dbReference type="ARBA" id="ARBA00022884"/>
    </source>
</evidence>
<dbReference type="GO" id="GO:0005829">
    <property type="term" value="C:cytosol"/>
    <property type="evidence" value="ECO:0007669"/>
    <property type="project" value="TreeGrafter"/>
</dbReference>
<feature type="compositionally biased region" description="Basic residues" evidence="3">
    <location>
        <begin position="512"/>
        <end position="523"/>
    </location>
</feature>
<evidence type="ECO:0000259" key="4">
    <source>
        <dbReference type="PROSITE" id="PS50961"/>
    </source>
</evidence>
<dbReference type="CDD" id="cd07323">
    <property type="entry name" value="LAM"/>
    <property type="match status" value="1"/>
</dbReference>
<dbReference type="PANTHER" id="PTHR22792">
    <property type="entry name" value="LUPUS LA PROTEIN-RELATED"/>
    <property type="match status" value="1"/>
</dbReference>
<dbReference type="InterPro" id="IPR006607">
    <property type="entry name" value="DM15"/>
</dbReference>
<feature type="compositionally biased region" description="Polar residues" evidence="3">
    <location>
        <begin position="58"/>
        <end position="77"/>
    </location>
</feature>
<feature type="compositionally biased region" description="Low complexity" evidence="3">
    <location>
        <begin position="1"/>
        <end position="32"/>
    </location>
</feature>
<organism evidence="5 7">
    <name type="scientific">Rotaria sordida</name>
    <dbReference type="NCBI Taxonomy" id="392033"/>
    <lineage>
        <taxon>Eukaryota</taxon>
        <taxon>Metazoa</taxon>
        <taxon>Spiralia</taxon>
        <taxon>Gnathifera</taxon>
        <taxon>Rotifera</taxon>
        <taxon>Eurotatoria</taxon>
        <taxon>Bdelloidea</taxon>
        <taxon>Philodinida</taxon>
        <taxon>Philodinidae</taxon>
        <taxon>Rotaria</taxon>
    </lineage>
</organism>
<dbReference type="Gene3D" id="1.10.10.10">
    <property type="entry name" value="Winged helix-like DNA-binding domain superfamily/Winged helix DNA-binding domain"/>
    <property type="match status" value="1"/>
</dbReference>
<feature type="domain" description="HTH La-type RNA-binding" evidence="4">
    <location>
        <begin position="363"/>
        <end position="454"/>
    </location>
</feature>
<dbReference type="SMART" id="SM00684">
    <property type="entry name" value="DM15"/>
    <property type="match status" value="3"/>
</dbReference>
<feature type="region of interest" description="Disordered" evidence="3">
    <location>
        <begin position="58"/>
        <end position="217"/>
    </location>
</feature>
<dbReference type="InterPro" id="IPR006630">
    <property type="entry name" value="La_HTH"/>
</dbReference>
<dbReference type="InterPro" id="IPR045180">
    <property type="entry name" value="La_dom_prot"/>
</dbReference>
<feature type="region of interest" description="Disordered" evidence="3">
    <location>
        <begin position="823"/>
        <end position="851"/>
    </location>
</feature>
<comment type="caution">
    <text evidence="5">The sequence shown here is derived from an EMBL/GenBank/DDBJ whole genome shotgun (WGS) entry which is preliminary data.</text>
</comment>
<evidence type="ECO:0000256" key="2">
    <source>
        <dbReference type="PROSITE-ProRule" id="PRU00332"/>
    </source>
</evidence>
<dbReference type="PANTHER" id="PTHR22792:SF132">
    <property type="entry name" value="LA-RELATED PROTEIN 1"/>
    <property type="match status" value="1"/>
</dbReference>
<feature type="compositionally biased region" description="Low complexity" evidence="3">
    <location>
        <begin position="161"/>
        <end position="184"/>
    </location>
</feature>
<dbReference type="SUPFAM" id="SSF46785">
    <property type="entry name" value="Winged helix' DNA-binding domain"/>
    <property type="match status" value="1"/>
</dbReference>
<dbReference type="AlphaFoldDB" id="A0A813Q4B6"/>
<feature type="compositionally biased region" description="Low complexity" evidence="3">
    <location>
        <begin position="528"/>
        <end position="547"/>
    </location>
</feature>
<feature type="region of interest" description="Disordered" evidence="3">
    <location>
        <begin position="865"/>
        <end position="922"/>
    </location>
</feature>
<dbReference type="InterPro" id="IPR036388">
    <property type="entry name" value="WH-like_DNA-bd_sf"/>
</dbReference>
<dbReference type="GO" id="GO:0045727">
    <property type="term" value="P:positive regulation of translation"/>
    <property type="evidence" value="ECO:0007669"/>
    <property type="project" value="TreeGrafter"/>
</dbReference>
<feature type="region of interest" description="Disordered" evidence="3">
    <location>
        <begin position="1"/>
        <end position="41"/>
    </location>
</feature>
<feature type="compositionally biased region" description="Low complexity" evidence="3">
    <location>
        <begin position="105"/>
        <end position="117"/>
    </location>
</feature>
<feature type="region of interest" description="Disordered" evidence="3">
    <location>
        <begin position="500"/>
        <end position="552"/>
    </location>
</feature>
<dbReference type="GO" id="GO:0048255">
    <property type="term" value="P:mRNA stabilization"/>
    <property type="evidence" value="ECO:0007669"/>
    <property type="project" value="InterPro"/>
</dbReference>
<dbReference type="EMBL" id="CAJOBD010000015">
    <property type="protein sequence ID" value="CAF3534479.1"/>
    <property type="molecule type" value="Genomic_DNA"/>
</dbReference>
<evidence type="ECO:0000313" key="6">
    <source>
        <dbReference type="EMBL" id="CAF3534479.1"/>
    </source>
</evidence>
<feature type="compositionally biased region" description="Basic and acidic residues" evidence="3">
    <location>
        <begin position="828"/>
        <end position="846"/>
    </location>
</feature>
<feature type="region of interest" description="Disordered" evidence="3">
    <location>
        <begin position="629"/>
        <end position="651"/>
    </location>
</feature>
<dbReference type="GO" id="GO:0000339">
    <property type="term" value="F:RNA cap binding"/>
    <property type="evidence" value="ECO:0007669"/>
    <property type="project" value="InterPro"/>
</dbReference>
<dbReference type="SMART" id="SM00715">
    <property type="entry name" value="LA"/>
    <property type="match status" value="1"/>
</dbReference>
<accession>A0A813Q4B6</accession>
<feature type="compositionally biased region" description="Acidic residues" evidence="3">
    <location>
        <begin position="717"/>
        <end position="731"/>
    </location>
</feature>
<reference evidence="5" key="1">
    <citation type="submission" date="2021-02" db="EMBL/GenBank/DDBJ databases">
        <authorList>
            <person name="Nowell W R."/>
        </authorList>
    </citation>
    <scope>NUCLEOTIDE SEQUENCE</scope>
</reference>
<dbReference type="Pfam" id="PF05383">
    <property type="entry name" value="La"/>
    <property type="match status" value="1"/>
</dbReference>
<feature type="compositionally biased region" description="Low complexity" evidence="3">
    <location>
        <begin position="902"/>
        <end position="922"/>
    </location>
</feature>
<dbReference type="Pfam" id="PF21071">
    <property type="entry name" value="LARP1_HEAT"/>
    <property type="match status" value="1"/>
</dbReference>
<feature type="compositionally biased region" description="Low complexity" evidence="3">
    <location>
        <begin position="1178"/>
        <end position="1189"/>
    </location>
</feature>
<feature type="region of interest" description="Disordered" evidence="3">
    <location>
        <begin position="1155"/>
        <end position="1195"/>
    </location>
</feature>
<dbReference type="GO" id="GO:0010494">
    <property type="term" value="C:cytoplasmic stress granule"/>
    <property type="evidence" value="ECO:0007669"/>
    <property type="project" value="TreeGrafter"/>
</dbReference>
<evidence type="ECO:0000313" key="7">
    <source>
        <dbReference type="Proteomes" id="UP000663864"/>
    </source>
</evidence>
<dbReference type="Proteomes" id="UP000663864">
    <property type="component" value="Unassembled WGS sequence"/>
</dbReference>
<name>A0A813Q4B6_9BILA</name>
<evidence type="ECO:0000256" key="3">
    <source>
        <dbReference type="SAM" id="MobiDB-lite"/>
    </source>
</evidence>
<dbReference type="InterPro" id="IPR036390">
    <property type="entry name" value="WH_DNA-bd_sf"/>
</dbReference>
<feature type="region of interest" description="Disordered" evidence="3">
    <location>
        <begin position="696"/>
        <end position="769"/>
    </location>
</feature>
<sequence>MPNETATSTSTSCSAWQQSTSTNSNNISQDTSPNTALLRPKDWPSLAEATIESLVTTTNEQIISNDNETRISQPNTPRTRKTKIKEKLVLLPLDHEEQENGEGETSMTTNNQTMSNDNENENENGTSQPNTPRTRKKKGKQKWVPLPLDQHEQENIQSEISTTTNTQNGANNQSTSTKTATSSKGNRANRNLRSTHGASRNRARSLDGGAQKKNRKNRATAVAATAAAYKQAYDAYQDYYAYYYYDQTDVAGHGVPWYQDKQSKRKKKIEGTLGVDPNVPTGDTIAGTDITGIDDSHERAIKRDVHNFIFDDETVVIDDCSFVLPYIEGAYYYQSTTPPPATDIPLTNIDVNTDEYTIPLVPSYTEQQLRELLRRQVEYYFSTENLEADIFLRQQMSKDGYVPLSLIANFNRVQTLCDDINFIADAVKDSLVVELNDKCMVRCRTEPTRWPLIMDVSNHLTALNPDVPDFQPGKMWKNENENNTILNGLDDESQLLEKGRTKANEVDWSHVPTKRKKPTKRKDKKEQQQQTQQQQQQSQITLQQRQSSDNREELDFQFDEELSTTQINSKANNNNNTLLSDLPLSFLPHNRQNRRRTTSLTLDLHEEPERDELDFELDDDDIDKILIITPTPPSNRKQNQKNHDRTGEYTPRARMTAEIAKIIDDGLRWYEEELWHDRPTTTANDKTVKLISQDEMDSIRKGSNQSQPVSGRKLSVEDDDEDDDDDDDNDNQDINQNSRSQADKENNQSTTTKNDKQARSPAITIIRSNNYAPPQIEPFYRPKHLPISNQQQNSSQLITNDFLSHSLPVNTNVDLPLTTTIPITTNTNDKKQRSHAAQEHPEEPRTPHSRAKNAVRFYPVTKDASVVKPDTPGLKRKTRHSENPPVESSVGWVFDSRGHPPTTTTTTTKQRSATTTSGATTRQQDLYDQYSSSYNDSHYWYGSVYGSNSNLYDYYGSTPVEIPQFQHPSHSLLQQNGFTQQVYLKYKQQCLDERTKYGPGQSMEMNTLYRFWSFFLRENFNRRMYNEFKQYSVDDGKTGHRYGLECLFRFYTYGLEKHFRQELFEDFENETLRDYEAGQLYGLEKFWAFLKYSRRKPKTNQKLGEILKNYKRLEDFRVDGASFPQQFFPTKSGIITVPAPEAIAAAAAKEAAAAAGGTNSDTTAANSLKLSGEYLSSRNRNQPRQPNRRTTSERC</sequence>
<dbReference type="PROSITE" id="PS50961">
    <property type="entry name" value="HTH_LA"/>
    <property type="match status" value="1"/>
</dbReference>
<feature type="compositionally biased region" description="Polar residues" evidence="3">
    <location>
        <begin position="1157"/>
        <end position="1177"/>
    </location>
</feature>
<keyword evidence="1 2" id="KW-0694">RNA-binding</keyword>
<feature type="compositionally biased region" description="Polar residues" evidence="3">
    <location>
        <begin position="123"/>
        <end position="132"/>
    </location>
</feature>
<feature type="compositionally biased region" description="Polar residues" evidence="3">
    <location>
        <begin position="185"/>
        <end position="198"/>
    </location>
</feature>
<gene>
    <name evidence="6" type="ORF">JBS370_LOCUS534</name>
    <name evidence="5" type="ORF">ZHD862_LOCUS371</name>
</gene>
<protein>
    <recommendedName>
        <fullName evidence="4">HTH La-type RNA-binding domain-containing protein</fullName>
    </recommendedName>
</protein>
<dbReference type="EMBL" id="CAJNOT010000005">
    <property type="protein sequence ID" value="CAF0761772.1"/>
    <property type="molecule type" value="Genomic_DNA"/>
</dbReference>
<proteinExistence type="predicted"/>
<dbReference type="Proteomes" id="UP000663836">
    <property type="component" value="Unassembled WGS sequence"/>
</dbReference>